<accession>A0A0L0DVL3</accession>
<feature type="region of interest" description="Disordered" evidence="1">
    <location>
        <begin position="648"/>
        <end position="670"/>
    </location>
</feature>
<dbReference type="Proteomes" id="UP000054408">
    <property type="component" value="Unassembled WGS sequence"/>
</dbReference>
<dbReference type="GeneID" id="25561832"/>
<sequence>MDFTANEELTLNGMSYEQRVKFYDFLIAQHVHFEEDPETSLYSGRWRVQELPTPAHIRQQNARKRTEAALARHGMRGEGGSESGRRRPTVPSRGSADVPNDRRYKQTRDFIVGRYEEFCKLVGDVSEMRTRRHAVPWLLTQIEEIYDARHAYDEHYETKRAEFIHLARRRKYPRGAPPGVDLALTAAELGMEPALGFPEFVYKYFQNKFGLDALVKQNLWDFVYNVETLRPVFLEIEVFGNFLESFYDVTDLQFFLHARIQLYSRFRKVGQATEATSLQMVPVKRLPALIETVFVHKPKLMSASYMVVVRHYVSKRPAKQQKALELQEVLNLALILFHKTRPDEVTGEVDPAWDPERAGSDFGDDASFTDDGTLTDGSVSANDSQLSVAERNAARAARRAMAGSTRGDDGDLRGQAVSRRSSVSFTERVASPRDARRELGRPASVLEAASDALVPTTIALADGEISDHIITCLREVSLSYLEVILQAGSHLPAPELEEISRFMEDKVHDKVASILSDVLQLADEQERNELDDAIASLTHVTANDRLAGGSPSKIKATCRLHRAKLARQYQTLLATTYESEKDALRAELKFCQGIMATPDLRHDIEPTVAYLITTAAAKVASRNSASRSSAAVAASTADFAASFATPTSATTAAAPATPASATITASSGRR</sequence>
<dbReference type="eggNOG" id="ENOG502SFCD">
    <property type="taxonomic scope" value="Eukaryota"/>
</dbReference>
<dbReference type="RefSeq" id="XP_013761153.1">
    <property type="nucleotide sequence ID" value="XM_013905699.1"/>
</dbReference>
<protein>
    <submittedName>
        <fullName evidence="2">Uncharacterized protein</fullName>
    </submittedName>
</protein>
<evidence type="ECO:0000256" key="1">
    <source>
        <dbReference type="SAM" id="MobiDB-lite"/>
    </source>
</evidence>
<feature type="compositionally biased region" description="Low complexity" evidence="1">
    <location>
        <begin position="389"/>
        <end position="402"/>
    </location>
</feature>
<name>A0A0L0DVL3_THETB</name>
<keyword evidence="3" id="KW-1185">Reference proteome</keyword>
<proteinExistence type="predicted"/>
<feature type="region of interest" description="Disordered" evidence="1">
    <location>
        <begin position="345"/>
        <end position="438"/>
    </location>
</feature>
<evidence type="ECO:0000313" key="3">
    <source>
        <dbReference type="Proteomes" id="UP000054408"/>
    </source>
</evidence>
<organism evidence="2 3">
    <name type="scientific">Thecamonas trahens ATCC 50062</name>
    <dbReference type="NCBI Taxonomy" id="461836"/>
    <lineage>
        <taxon>Eukaryota</taxon>
        <taxon>Apusozoa</taxon>
        <taxon>Apusomonadida</taxon>
        <taxon>Apusomonadidae</taxon>
        <taxon>Thecamonas</taxon>
    </lineage>
</organism>
<feature type="region of interest" description="Disordered" evidence="1">
    <location>
        <begin position="58"/>
        <end position="100"/>
    </location>
</feature>
<gene>
    <name evidence="2" type="ORF">AMSG_02126</name>
</gene>
<feature type="compositionally biased region" description="Polar residues" evidence="1">
    <location>
        <begin position="370"/>
        <end position="387"/>
    </location>
</feature>
<reference evidence="2 3" key="1">
    <citation type="submission" date="2010-05" db="EMBL/GenBank/DDBJ databases">
        <title>The Genome Sequence of Thecamonas trahens ATCC 50062.</title>
        <authorList>
            <consortium name="The Broad Institute Genome Sequencing Platform"/>
            <person name="Russ C."/>
            <person name="Cuomo C."/>
            <person name="Shea T."/>
            <person name="Young S.K."/>
            <person name="Zeng Q."/>
            <person name="Koehrsen M."/>
            <person name="Haas B."/>
            <person name="Borodovsky M."/>
            <person name="Guigo R."/>
            <person name="Alvarado L."/>
            <person name="Berlin A."/>
            <person name="Bochicchio J."/>
            <person name="Borenstein D."/>
            <person name="Chapman S."/>
            <person name="Chen Z."/>
            <person name="Freedman E."/>
            <person name="Gellesch M."/>
            <person name="Goldberg J."/>
            <person name="Griggs A."/>
            <person name="Gujja S."/>
            <person name="Heilman E."/>
            <person name="Heiman D."/>
            <person name="Hepburn T."/>
            <person name="Howarth C."/>
            <person name="Jen D."/>
            <person name="Larson L."/>
            <person name="Mehta T."/>
            <person name="Park D."/>
            <person name="Pearson M."/>
            <person name="Roberts A."/>
            <person name="Saif S."/>
            <person name="Shenoy N."/>
            <person name="Sisk P."/>
            <person name="Stolte C."/>
            <person name="Sykes S."/>
            <person name="Thomson T."/>
            <person name="Walk T."/>
            <person name="White J."/>
            <person name="Yandava C."/>
            <person name="Burger G."/>
            <person name="Gray M.W."/>
            <person name="Holland P.W.H."/>
            <person name="King N."/>
            <person name="Lang F.B.F."/>
            <person name="Roger A.J."/>
            <person name="Ruiz-Trillo I."/>
            <person name="Lander E."/>
            <person name="Nusbaum C."/>
        </authorList>
    </citation>
    <scope>NUCLEOTIDE SEQUENCE [LARGE SCALE GENOMIC DNA]</scope>
    <source>
        <strain evidence="2 3">ATCC 50062</strain>
    </source>
</reference>
<dbReference type="AlphaFoldDB" id="A0A0L0DVL3"/>
<dbReference type="OMA" id="QCSHIAR"/>
<dbReference type="OrthoDB" id="125812at2759"/>
<evidence type="ECO:0000313" key="2">
    <source>
        <dbReference type="EMBL" id="KNC56111.1"/>
    </source>
</evidence>
<dbReference type="EMBL" id="GL349440">
    <property type="protein sequence ID" value="KNC56111.1"/>
    <property type="molecule type" value="Genomic_DNA"/>
</dbReference>